<keyword evidence="1" id="KW-0472">Membrane</keyword>
<proteinExistence type="predicted"/>
<reference evidence="4" key="1">
    <citation type="submission" date="2024-04" db="EMBL/GenBank/DDBJ databases">
        <title>Salinicola lusitanus LLJ914,a marine bacterium isolated from the Okinawa Trough.</title>
        <authorList>
            <person name="Li J."/>
        </authorList>
    </citation>
    <scope>NUCLEOTIDE SEQUENCE [LARGE SCALE GENOMIC DNA]</scope>
</reference>
<dbReference type="Proteomes" id="UP001460270">
    <property type="component" value="Unassembled WGS sequence"/>
</dbReference>
<dbReference type="PROSITE" id="PS50878">
    <property type="entry name" value="RT_POL"/>
    <property type="match status" value="1"/>
</dbReference>
<dbReference type="CDD" id="cd01650">
    <property type="entry name" value="RT_nLTR_like"/>
    <property type="match status" value="1"/>
</dbReference>
<dbReference type="Pfam" id="PF09004">
    <property type="entry name" value="ALKBH8_N"/>
    <property type="match status" value="1"/>
</dbReference>
<gene>
    <name evidence="3" type="ORF">WMY93_026979</name>
</gene>
<dbReference type="GO" id="GO:0008168">
    <property type="term" value="F:methyltransferase activity"/>
    <property type="evidence" value="ECO:0007669"/>
    <property type="project" value="InterPro"/>
</dbReference>
<accession>A0AAW0MUZ4</accession>
<dbReference type="SUPFAM" id="SSF56672">
    <property type="entry name" value="DNA/RNA polymerases"/>
    <property type="match status" value="1"/>
</dbReference>
<dbReference type="InterPro" id="IPR000477">
    <property type="entry name" value="RT_dom"/>
</dbReference>
<dbReference type="EMBL" id="JBBPFD010000020">
    <property type="protein sequence ID" value="KAK7883856.1"/>
    <property type="molecule type" value="Genomic_DNA"/>
</dbReference>
<evidence type="ECO:0000313" key="4">
    <source>
        <dbReference type="Proteomes" id="UP001460270"/>
    </source>
</evidence>
<dbReference type="InterPro" id="IPR015095">
    <property type="entry name" value="AlkB_hom8_N"/>
</dbReference>
<organism evidence="3 4">
    <name type="scientific">Mugilogobius chulae</name>
    <name type="common">yellowstripe goby</name>
    <dbReference type="NCBI Taxonomy" id="88201"/>
    <lineage>
        <taxon>Eukaryota</taxon>
        <taxon>Metazoa</taxon>
        <taxon>Chordata</taxon>
        <taxon>Craniata</taxon>
        <taxon>Vertebrata</taxon>
        <taxon>Euteleostomi</taxon>
        <taxon>Actinopterygii</taxon>
        <taxon>Neopterygii</taxon>
        <taxon>Teleostei</taxon>
        <taxon>Neoteleostei</taxon>
        <taxon>Acanthomorphata</taxon>
        <taxon>Gobiaria</taxon>
        <taxon>Gobiiformes</taxon>
        <taxon>Gobioidei</taxon>
        <taxon>Gobiidae</taxon>
        <taxon>Gobionellinae</taxon>
        <taxon>Mugilogobius</taxon>
    </lineage>
</organism>
<evidence type="ECO:0000313" key="3">
    <source>
        <dbReference type="EMBL" id="KAK7883856.1"/>
    </source>
</evidence>
<comment type="caution">
    <text evidence="3">The sequence shown here is derived from an EMBL/GenBank/DDBJ whole genome shotgun (WGS) entry which is preliminary data.</text>
</comment>
<dbReference type="PANTHER" id="PTHR47510">
    <property type="entry name" value="REVERSE TRANSCRIPTASE DOMAIN-CONTAINING PROTEIN"/>
    <property type="match status" value="1"/>
</dbReference>
<dbReference type="InterPro" id="IPR043502">
    <property type="entry name" value="DNA/RNA_pol_sf"/>
</dbReference>
<feature type="transmembrane region" description="Helical" evidence="1">
    <location>
        <begin position="371"/>
        <end position="392"/>
    </location>
</feature>
<dbReference type="PANTHER" id="PTHR47510:SF3">
    <property type="entry name" value="ENDO_EXONUCLEASE_PHOSPHATASE DOMAIN-CONTAINING PROTEIN"/>
    <property type="match status" value="1"/>
</dbReference>
<keyword evidence="4" id="KW-1185">Reference proteome</keyword>
<sequence>MKTITGCSGKSGVVSEGPHKAEELNLFFNQFNSSSAISTPPLPPSGPSGCASSSSSGSSPPVITAYQVWSELCQLHPRKAAGPDGVCPRLLKACADELCEPLQHVFNLSLQLGRVPSLWKTSCIVPVPKKTHPCELNDYRPVTLTSHAMKTLERLVMRHLRRQVQNVGDPLQFAYREKPSLLQEKLNIMAVDPHLVNWIMDYLTNRPQYVRVGGQMSSTLTCSTGAPQGTVLSPLLFTLYTSDYNSNTCHIQKFSNDTAIVTCIRDGEEEEYRSLVQKFEGWCQQNLLLLNISKTKEMVLDFRRAPPSSCPIIIQNAEVEVVSSYKYLGLQMDDKLNSSKNMECVYKKGQSRMYFLRRLASFKVCSVLLNMFYQSIVSSVLFYAVVCWGGSARKRDTQKLNRIIRRVGSVVGLGLDSVEKVVEQRTF</sequence>
<keyword evidence="1" id="KW-1133">Transmembrane helix</keyword>
<keyword evidence="1" id="KW-0812">Transmembrane</keyword>
<evidence type="ECO:0000256" key="1">
    <source>
        <dbReference type="SAM" id="Phobius"/>
    </source>
</evidence>
<feature type="domain" description="Reverse transcriptase" evidence="2">
    <location>
        <begin position="108"/>
        <end position="332"/>
    </location>
</feature>
<dbReference type="GO" id="GO:0016706">
    <property type="term" value="F:2-oxoglutarate-dependent dioxygenase activity"/>
    <property type="evidence" value="ECO:0007669"/>
    <property type="project" value="InterPro"/>
</dbReference>
<dbReference type="AlphaFoldDB" id="A0AAW0MUZ4"/>
<dbReference type="Pfam" id="PF00078">
    <property type="entry name" value="RVT_1"/>
    <property type="match status" value="1"/>
</dbReference>
<evidence type="ECO:0000259" key="2">
    <source>
        <dbReference type="PROSITE" id="PS50878"/>
    </source>
</evidence>
<protein>
    <recommendedName>
        <fullName evidence="2">Reverse transcriptase domain-containing protein</fullName>
    </recommendedName>
</protein>
<name>A0AAW0MUZ4_9GOBI</name>